<dbReference type="Pfam" id="PF23571">
    <property type="entry name" value="GH3_M"/>
    <property type="match status" value="1"/>
</dbReference>
<gene>
    <name evidence="2" type="ORF">ENQ34_02035</name>
</gene>
<evidence type="ECO:0000313" key="2">
    <source>
        <dbReference type="EMBL" id="HEL65448.1"/>
    </source>
</evidence>
<protein>
    <submittedName>
        <fullName evidence="2">GH3 auxin-responsive promoter</fullName>
    </submittedName>
</protein>
<proteinExistence type="predicted"/>
<dbReference type="EMBL" id="DSMU01000128">
    <property type="protein sequence ID" value="HEL65448.1"/>
    <property type="molecule type" value="Genomic_DNA"/>
</dbReference>
<dbReference type="PANTHER" id="PTHR31901:SF9">
    <property type="entry name" value="GH3 DOMAIN-CONTAINING PROTEIN"/>
    <property type="match status" value="1"/>
</dbReference>
<dbReference type="GO" id="GO:0005737">
    <property type="term" value="C:cytoplasm"/>
    <property type="evidence" value="ECO:0007669"/>
    <property type="project" value="TreeGrafter"/>
</dbReference>
<dbReference type="Pfam" id="PF03321">
    <property type="entry name" value="GH3"/>
    <property type="match status" value="1"/>
</dbReference>
<dbReference type="InterPro" id="IPR004993">
    <property type="entry name" value="GH3"/>
</dbReference>
<evidence type="ECO:0000259" key="1">
    <source>
        <dbReference type="Pfam" id="PF23571"/>
    </source>
</evidence>
<accession>A0A7C2EBQ2</accession>
<comment type="caution">
    <text evidence="2">The sequence shown here is derived from an EMBL/GenBank/DDBJ whole genome shotgun (WGS) entry which is preliminary data.</text>
</comment>
<dbReference type="SUPFAM" id="SSF56801">
    <property type="entry name" value="Acetyl-CoA synthetase-like"/>
    <property type="match status" value="1"/>
</dbReference>
<dbReference type="Gene3D" id="3.40.50.12780">
    <property type="entry name" value="N-terminal domain of ligase-like"/>
    <property type="match status" value="1"/>
</dbReference>
<dbReference type="PANTHER" id="PTHR31901">
    <property type="entry name" value="GH3 DOMAIN-CONTAINING PROTEIN"/>
    <property type="match status" value="1"/>
</dbReference>
<sequence>MSRILSLLKEGKKKEAWQMYCGFIRLSTAAFMQVQERLLKEQLELAAPSGLARKLAGGDLPKNVHDFRRHFPLTTYEDYAPFLSEKREDLLPARPELWICTTGKPGKYDRKWAPYSPSMVAAHAKNFMAAIIFSVAAREEEFTLKENFRFLYGMAPPPYLTGMVPYGLKNEFPFEYLPPLAEAEKMTFEERNKEGFRLGLTKGVDLFFGLSSVLVRIGEEFTGRKPEKTVKPGRFGLLAWSRLLRGLVKSRLNSRSILPKDVWNLKGIICAGTDTAFYKERIEHYWGKKPVEIYGGTEIGIAATQTWDHEGMVLFPDANYWEFIPEEEYFKTRKNPVYVPQTVLTNELEPGKRYEIVVTNFRGGAFLRYRVGDFIKVLALKNERLGIDLPQIIYEDRADDVIDLAGFTRITERALWDALKKAGITHGNWVAKKSFPKDHPVIELYLGTNPSGKAGEVEESIHQALRQVDADYHDLEEILGYRPVKVVLVPEGFFKTCRQRQKAASKDRFPENFSRINPPDELFEELTAFKAQKREEEGQPRS</sequence>
<dbReference type="GO" id="GO:0016881">
    <property type="term" value="F:acid-amino acid ligase activity"/>
    <property type="evidence" value="ECO:0007669"/>
    <property type="project" value="TreeGrafter"/>
</dbReference>
<dbReference type="InterPro" id="IPR042099">
    <property type="entry name" value="ANL_N_sf"/>
</dbReference>
<name>A0A7C2EBQ2_9THEO</name>
<organism evidence="2">
    <name type="scientific">Ammonifex degensii</name>
    <dbReference type="NCBI Taxonomy" id="42838"/>
    <lineage>
        <taxon>Bacteria</taxon>
        <taxon>Bacillati</taxon>
        <taxon>Bacillota</taxon>
        <taxon>Clostridia</taxon>
        <taxon>Thermoanaerobacterales</taxon>
        <taxon>Thermoanaerobacteraceae</taxon>
        <taxon>Ammonifex</taxon>
    </lineage>
</organism>
<dbReference type="AlphaFoldDB" id="A0A7C2EBQ2"/>
<dbReference type="InterPro" id="IPR055377">
    <property type="entry name" value="GH3_M"/>
</dbReference>
<feature type="domain" description="GH3 middle" evidence="1">
    <location>
        <begin position="313"/>
        <end position="383"/>
    </location>
</feature>
<reference evidence="2" key="1">
    <citation type="journal article" date="2020" name="mSystems">
        <title>Genome- and Community-Level Interaction Insights into Carbon Utilization and Element Cycling Functions of Hydrothermarchaeota in Hydrothermal Sediment.</title>
        <authorList>
            <person name="Zhou Z."/>
            <person name="Liu Y."/>
            <person name="Xu W."/>
            <person name="Pan J."/>
            <person name="Luo Z.H."/>
            <person name="Li M."/>
        </authorList>
    </citation>
    <scope>NUCLEOTIDE SEQUENCE [LARGE SCALE GENOMIC DNA]</scope>
    <source>
        <strain evidence="2">SpSt-300</strain>
    </source>
</reference>